<keyword evidence="4 7" id="KW-0456">Lyase</keyword>
<comment type="catalytic activity">
    <reaction evidence="6 7">
        <text>hydroxymethylbilane = uroporphyrinogen III + H2O</text>
        <dbReference type="Rhea" id="RHEA:18965"/>
        <dbReference type="ChEBI" id="CHEBI:15377"/>
        <dbReference type="ChEBI" id="CHEBI:57308"/>
        <dbReference type="ChEBI" id="CHEBI:57845"/>
        <dbReference type="EC" id="4.2.1.75"/>
    </reaction>
</comment>
<keyword evidence="10" id="KW-1185">Reference proteome</keyword>
<dbReference type="EC" id="4.2.1.75" evidence="3 7"/>
<dbReference type="GO" id="GO:0006782">
    <property type="term" value="P:protoporphyrinogen IX biosynthetic process"/>
    <property type="evidence" value="ECO:0007669"/>
    <property type="project" value="UniProtKB-UniRule"/>
</dbReference>
<comment type="function">
    <text evidence="7">Catalyzes cyclization of the linear tetrapyrrole, hydroxymethylbilane, to the macrocyclic uroporphyrinogen III.</text>
</comment>
<evidence type="ECO:0000256" key="2">
    <source>
        <dbReference type="ARBA" id="ARBA00008133"/>
    </source>
</evidence>
<organism evidence="9 10">
    <name type="scientific">Symbiodinium microadriaticum</name>
    <name type="common">Dinoflagellate</name>
    <name type="synonym">Zooxanthella microadriatica</name>
    <dbReference type="NCBI Taxonomy" id="2951"/>
    <lineage>
        <taxon>Eukaryota</taxon>
        <taxon>Sar</taxon>
        <taxon>Alveolata</taxon>
        <taxon>Dinophyceae</taxon>
        <taxon>Suessiales</taxon>
        <taxon>Symbiodiniaceae</taxon>
        <taxon>Symbiodinium</taxon>
    </lineage>
</organism>
<dbReference type="Pfam" id="PF02602">
    <property type="entry name" value="HEM4"/>
    <property type="match status" value="1"/>
</dbReference>
<comment type="pathway">
    <text evidence="1 7">Porphyrin-containing compound metabolism; protoporphyrin-IX biosynthesis; coproporphyrinogen-III from 5-aminolevulinate: step 3/4.</text>
</comment>
<evidence type="ECO:0000256" key="7">
    <source>
        <dbReference type="RuleBase" id="RU366031"/>
    </source>
</evidence>
<evidence type="ECO:0000256" key="5">
    <source>
        <dbReference type="ARBA" id="ARBA00023244"/>
    </source>
</evidence>
<keyword evidence="5 7" id="KW-0627">Porphyrin biosynthesis</keyword>
<dbReference type="Proteomes" id="UP000186817">
    <property type="component" value="Unassembled WGS sequence"/>
</dbReference>
<evidence type="ECO:0000256" key="3">
    <source>
        <dbReference type="ARBA" id="ARBA00013109"/>
    </source>
</evidence>
<dbReference type="GO" id="GO:0006780">
    <property type="term" value="P:uroporphyrinogen III biosynthetic process"/>
    <property type="evidence" value="ECO:0007669"/>
    <property type="project" value="UniProtKB-UniRule"/>
</dbReference>
<dbReference type="InterPro" id="IPR003754">
    <property type="entry name" value="4pyrrol_synth_uPrphyn_synth"/>
</dbReference>
<comment type="caution">
    <text evidence="9">The sequence shown here is derived from an EMBL/GenBank/DDBJ whole genome shotgun (WGS) entry which is preliminary data.</text>
</comment>
<evidence type="ECO:0000313" key="9">
    <source>
        <dbReference type="EMBL" id="OLQ13672.1"/>
    </source>
</evidence>
<reference evidence="9 10" key="1">
    <citation type="submission" date="2016-02" db="EMBL/GenBank/DDBJ databases">
        <title>Genome analysis of coral dinoflagellate symbionts highlights evolutionary adaptations to a symbiotic lifestyle.</title>
        <authorList>
            <person name="Aranda M."/>
            <person name="Li Y."/>
            <person name="Liew Y.J."/>
            <person name="Baumgarten S."/>
            <person name="Simakov O."/>
            <person name="Wilson M."/>
            <person name="Piel J."/>
            <person name="Ashoor H."/>
            <person name="Bougouffa S."/>
            <person name="Bajic V.B."/>
            <person name="Ryu T."/>
            <person name="Ravasi T."/>
            <person name="Bayer T."/>
            <person name="Micklem G."/>
            <person name="Kim H."/>
            <person name="Bhak J."/>
            <person name="Lajeunesse T.C."/>
            <person name="Voolstra C.R."/>
        </authorList>
    </citation>
    <scope>NUCLEOTIDE SEQUENCE [LARGE SCALE GENOMIC DNA]</scope>
    <source>
        <strain evidence="9 10">CCMP2467</strain>
    </source>
</reference>
<dbReference type="OrthoDB" id="443551at2759"/>
<accession>A0A1Q9F237</accession>
<dbReference type="SUPFAM" id="SSF69618">
    <property type="entry name" value="HemD-like"/>
    <property type="match status" value="1"/>
</dbReference>
<evidence type="ECO:0000256" key="4">
    <source>
        <dbReference type="ARBA" id="ARBA00023239"/>
    </source>
</evidence>
<comment type="similarity">
    <text evidence="2 7">Belongs to the uroporphyrinogen-III synthase family.</text>
</comment>
<proteinExistence type="inferred from homology"/>
<name>A0A1Q9F237_SYMMI</name>
<dbReference type="AlphaFoldDB" id="A0A1Q9F237"/>
<evidence type="ECO:0000313" key="10">
    <source>
        <dbReference type="Proteomes" id="UP000186817"/>
    </source>
</evidence>
<dbReference type="PANTHER" id="PTHR38042:SF1">
    <property type="entry name" value="UROPORPHYRINOGEN-III SYNTHASE, CHLOROPLASTIC"/>
    <property type="match status" value="1"/>
</dbReference>
<feature type="domain" description="Tetrapyrrole biosynthesis uroporphyrinogen III synthase" evidence="8">
    <location>
        <begin position="10"/>
        <end position="66"/>
    </location>
</feature>
<dbReference type="UniPathway" id="UPA00251">
    <property type="reaction ID" value="UER00320"/>
</dbReference>
<evidence type="ECO:0000256" key="6">
    <source>
        <dbReference type="ARBA" id="ARBA00048617"/>
    </source>
</evidence>
<protein>
    <recommendedName>
        <fullName evidence="3 7">Uroporphyrinogen-III synthase</fullName>
        <ecNumber evidence="3 7">4.2.1.75</ecNumber>
    </recommendedName>
</protein>
<dbReference type="InterPro" id="IPR036108">
    <property type="entry name" value="4pyrrol_syn_uPrphyn_synt_sf"/>
</dbReference>
<dbReference type="GO" id="GO:0004852">
    <property type="term" value="F:uroporphyrinogen-III synthase activity"/>
    <property type="evidence" value="ECO:0007669"/>
    <property type="project" value="UniProtKB-UniRule"/>
</dbReference>
<dbReference type="Gene3D" id="3.40.50.10090">
    <property type="match status" value="1"/>
</dbReference>
<dbReference type="OMA" id="WTEVTHC"/>
<dbReference type="EMBL" id="LSRX01000025">
    <property type="protein sequence ID" value="OLQ13672.1"/>
    <property type="molecule type" value="Genomic_DNA"/>
</dbReference>
<dbReference type="PANTHER" id="PTHR38042">
    <property type="entry name" value="UROPORPHYRINOGEN-III SYNTHASE, CHLOROPLASTIC"/>
    <property type="match status" value="1"/>
</dbReference>
<dbReference type="InterPro" id="IPR039793">
    <property type="entry name" value="UROS/Hem4"/>
</dbReference>
<evidence type="ECO:0000256" key="1">
    <source>
        <dbReference type="ARBA" id="ARBA00004772"/>
    </source>
</evidence>
<gene>
    <name evidence="9" type="primary">UROS</name>
    <name evidence="9" type="ORF">AK812_SmicGene2311</name>
</gene>
<sequence>MNTKREALMEQSAVATFGSPSAVRAWAQATEKRPIAACIGGTSRDAAEEAGFDQILCPEKPGIPGWAEVTVQAIRQVLEAR</sequence>
<evidence type="ECO:0000259" key="8">
    <source>
        <dbReference type="Pfam" id="PF02602"/>
    </source>
</evidence>